<dbReference type="RefSeq" id="WP_235624419.1">
    <property type="nucleotide sequence ID" value="NZ_JBKBDD010000025.1"/>
</dbReference>
<dbReference type="Proteomes" id="UP001635816">
    <property type="component" value="Unassembled WGS sequence"/>
</dbReference>
<evidence type="ECO:0000313" key="2">
    <source>
        <dbReference type="Proteomes" id="UP001635816"/>
    </source>
</evidence>
<accession>A0ABW9LLI6</accession>
<dbReference type="EMBL" id="JBKBDD010000025">
    <property type="protein sequence ID" value="MFN6548475.1"/>
    <property type="molecule type" value="Genomic_DNA"/>
</dbReference>
<organism evidence="1 2">
    <name type="scientific">Mycolicibacterium nivoides</name>
    <dbReference type="NCBI Taxonomy" id="2487344"/>
    <lineage>
        <taxon>Bacteria</taxon>
        <taxon>Bacillati</taxon>
        <taxon>Actinomycetota</taxon>
        <taxon>Actinomycetes</taxon>
        <taxon>Mycobacteriales</taxon>
        <taxon>Mycobacteriaceae</taxon>
        <taxon>Mycolicibacterium</taxon>
    </lineage>
</organism>
<protein>
    <submittedName>
        <fullName evidence="1">Uncharacterized protein</fullName>
    </submittedName>
</protein>
<sequence length="207" mass="22433">MRYDANARRVELTTRNLQALNDKLDDPRSARTIGSPCGLVRVRAVEGTDRTAAQADAGAVEGMVLVTRGELAAMLSGQTVIVGGIEVVPVPDTAHYTDRPAGDVIMPSTGELRRGVLAMALRHMCEVCDVEEVLTPDEAYDAGWDYPPRQGRFGVISPRVCPGCPSTATVWWALTLDGYTPEMLSDRQRDVIARILAEPASIMVKQP</sequence>
<proteinExistence type="predicted"/>
<comment type="caution">
    <text evidence="1">The sequence shown here is derived from an EMBL/GenBank/DDBJ whole genome shotgun (WGS) entry which is preliminary data.</text>
</comment>
<keyword evidence="2" id="KW-1185">Reference proteome</keyword>
<reference evidence="1 2" key="1">
    <citation type="submission" date="2024-12" db="EMBL/GenBank/DDBJ databases">
        <title>The coexistence of Mycolicibacterium septicum and Mycolicibacterium nivoides in clinical samples.</title>
        <authorList>
            <person name="Wang C."/>
            <person name="Feng Y."/>
            <person name="Zong Z."/>
        </authorList>
    </citation>
    <scope>NUCLEOTIDE SEQUENCE [LARGE SCALE GENOMIC DNA]</scope>
    <source>
        <strain evidence="1 2">120309</strain>
    </source>
</reference>
<gene>
    <name evidence="1" type="ORF">ACK4CT_35505</name>
</gene>
<evidence type="ECO:0000313" key="1">
    <source>
        <dbReference type="EMBL" id="MFN6548475.1"/>
    </source>
</evidence>
<name>A0ABW9LLI6_9MYCO</name>